<keyword evidence="3" id="KW-0808">Transferase</keyword>
<keyword evidence="4" id="KW-1185">Reference proteome</keyword>
<dbReference type="PANTHER" id="PTHR43630:SF2">
    <property type="entry name" value="GLYCOSYLTRANSFERASE"/>
    <property type="match status" value="1"/>
</dbReference>
<comment type="similarity">
    <text evidence="1">Belongs to the glycosyltransferase 2 family. WaaE/KdtX subfamily.</text>
</comment>
<dbReference type="GO" id="GO:0016740">
    <property type="term" value="F:transferase activity"/>
    <property type="evidence" value="ECO:0007669"/>
    <property type="project" value="UniProtKB-KW"/>
</dbReference>
<dbReference type="RefSeq" id="WP_132032286.1">
    <property type="nucleotide sequence ID" value="NZ_SMAI01000008.1"/>
</dbReference>
<evidence type="ECO:0000256" key="1">
    <source>
        <dbReference type="ARBA" id="ARBA00038494"/>
    </source>
</evidence>
<dbReference type="InterPro" id="IPR029044">
    <property type="entry name" value="Nucleotide-diphossugar_trans"/>
</dbReference>
<accession>A0A4R3LZ06</accession>
<feature type="domain" description="Glycosyltransferase 2-like" evidence="2">
    <location>
        <begin position="4"/>
        <end position="143"/>
    </location>
</feature>
<dbReference type="PANTHER" id="PTHR43630">
    <property type="entry name" value="POLY-BETA-1,6-N-ACETYL-D-GLUCOSAMINE SYNTHASE"/>
    <property type="match status" value="1"/>
</dbReference>
<proteinExistence type="inferred from homology"/>
<evidence type="ECO:0000313" key="4">
    <source>
        <dbReference type="Proteomes" id="UP000294664"/>
    </source>
</evidence>
<dbReference type="SUPFAM" id="SSF53448">
    <property type="entry name" value="Nucleotide-diphospho-sugar transferases"/>
    <property type="match status" value="1"/>
</dbReference>
<protein>
    <submittedName>
        <fullName evidence="3">Glycosyltransferase involved in cell wall biosynthesis</fullName>
    </submittedName>
</protein>
<evidence type="ECO:0000313" key="3">
    <source>
        <dbReference type="EMBL" id="TCT03967.1"/>
    </source>
</evidence>
<dbReference type="AlphaFoldDB" id="A0A4R3LZ06"/>
<dbReference type="Pfam" id="PF00535">
    <property type="entry name" value="Glycos_transf_2"/>
    <property type="match status" value="1"/>
</dbReference>
<dbReference type="OrthoDB" id="9815923at2"/>
<comment type="caution">
    <text evidence="3">The sequence shown here is derived from an EMBL/GenBank/DDBJ whole genome shotgun (WGS) entry which is preliminary data.</text>
</comment>
<dbReference type="CDD" id="cd02511">
    <property type="entry name" value="Beta4Glucosyltransferase"/>
    <property type="match status" value="1"/>
</dbReference>
<gene>
    <name evidence="3" type="ORF">EDC64_108133</name>
</gene>
<evidence type="ECO:0000259" key="2">
    <source>
        <dbReference type="Pfam" id="PF00535"/>
    </source>
</evidence>
<reference evidence="3 4" key="1">
    <citation type="submission" date="2019-03" db="EMBL/GenBank/DDBJ databases">
        <title>Genomic Encyclopedia of Type Strains, Phase IV (KMG-IV): sequencing the most valuable type-strain genomes for metagenomic binning, comparative biology and taxonomic classification.</title>
        <authorList>
            <person name="Goeker M."/>
        </authorList>
    </citation>
    <scope>NUCLEOTIDE SEQUENCE [LARGE SCALE GENOMIC DNA]</scope>
    <source>
        <strain evidence="3 4">DSM 9035</strain>
    </source>
</reference>
<dbReference type="Gene3D" id="3.90.550.10">
    <property type="entry name" value="Spore Coat Polysaccharide Biosynthesis Protein SpsA, Chain A"/>
    <property type="match status" value="1"/>
</dbReference>
<name>A0A4R3LZ06_9HYPH</name>
<organism evidence="3 4">
    <name type="scientific">Aquabacter spiritensis</name>
    <dbReference type="NCBI Taxonomy" id="933073"/>
    <lineage>
        <taxon>Bacteria</taxon>
        <taxon>Pseudomonadati</taxon>
        <taxon>Pseudomonadota</taxon>
        <taxon>Alphaproteobacteria</taxon>
        <taxon>Hyphomicrobiales</taxon>
        <taxon>Xanthobacteraceae</taxon>
        <taxon>Aquabacter</taxon>
    </lineage>
</organism>
<sequence>MSCSVLILTYNEEANIADCIRSLKWRDDVHVLDSLSTDQTRRLAEDLGAAVHERAFTNYADQRMAGLALPFRHDWVVMLDADERVTPELAEEIDGLLAEVGAGVAMARVRRKDILFDRWLRRSSGYPTWFPRLIRRGRVRVEREINEDYIADGEVVHLSGHILHHPFAKGIDWWFERHNRYSAMEAHRLMAEQAVSLPPLGLAFTRDPAARRRVLKAWLYRMPARPLVVFVYLYVLRMGFLDGRAGYLYALMRMSYEVMIDAKMAMARGGR</sequence>
<dbReference type="Proteomes" id="UP000294664">
    <property type="component" value="Unassembled WGS sequence"/>
</dbReference>
<dbReference type="EMBL" id="SMAI01000008">
    <property type="protein sequence ID" value="TCT03967.1"/>
    <property type="molecule type" value="Genomic_DNA"/>
</dbReference>
<dbReference type="InterPro" id="IPR001173">
    <property type="entry name" value="Glyco_trans_2-like"/>
</dbReference>